<dbReference type="PANTHER" id="PTHR48011:SF4">
    <property type="entry name" value="MITOGEN-ACTIVATED PROTEIN KINASE KINASE KINASE 19"/>
    <property type="match status" value="1"/>
</dbReference>
<dbReference type="SMART" id="SM00220">
    <property type="entry name" value="S_TKc"/>
    <property type="match status" value="1"/>
</dbReference>
<organism evidence="3 4">
    <name type="scientific">Claviceps africana</name>
    <dbReference type="NCBI Taxonomy" id="83212"/>
    <lineage>
        <taxon>Eukaryota</taxon>
        <taxon>Fungi</taxon>
        <taxon>Dikarya</taxon>
        <taxon>Ascomycota</taxon>
        <taxon>Pezizomycotina</taxon>
        <taxon>Sordariomycetes</taxon>
        <taxon>Hypocreomycetidae</taxon>
        <taxon>Hypocreales</taxon>
        <taxon>Clavicipitaceae</taxon>
        <taxon>Claviceps</taxon>
    </lineage>
</organism>
<dbReference type="Proteomes" id="UP000811619">
    <property type="component" value="Unassembled WGS sequence"/>
</dbReference>
<evidence type="ECO:0000313" key="4">
    <source>
        <dbReference type="Proteomes" id="UP000811619"/>
    </source>
</evidence>
<name>A0A8K0JGP1_9HYPO</name>
<protein>
    <recommendedName>
        <fullName evidence="2">Protein kinase domain-containing protein</fullName>
    </recommendedName>
</protein>
<dbReference type="GO" id="GO:0004672">
    <property type="term" value="F:protein kinase activity"/>
    <property type="evidence" value="ECO:0007669"/>
    <property type="project" value="InterPro"/>
</dbReference>
<reference evidence="3" key="1">
    <citation type="journal article" date="2020" name="bioRxiv">
        <title>Whole genome comparisons of ergot fungi reveals the divergence and evolution of species within the genus Claviceps are the result of varying mechanisms driving genome evolution and host range expansion.</title>
        <authorList>
            <person name="Wyka S.A."/>
            <person name="Mondo S.J."/>
            <person name="Liu M."/>
            <person name="Dettman J."/>
            <person name="Nalam V."/>
            <person name="Broders K.D."/>
        </authorList>
    </citation>
    <scope>NUCLEOTIDE SEQUENCE</scope>
    <source>
        <strain evidence="3">CCC 489</strain>
    </source>
</reference>
<sequence length="611" mass="67613">MSDRLQIKAAGTSPSEAGHVEQVDASTASPHCSNELAADLARRSSQDCCYVHEVPASSASRYLDTNISGVSYLQQNLTIADLGMTARFVLCPSPALGDSLSKDQVLASLRCEDIFGDVYVIEQSSKEAWFNLVSEQLSFRLFYDPASDNMVLESLDKSSLRLSPILDDETTDESRKRLVKSRQKVEISPGPWRIFADDGLCGNGDEPLNFCDILLLRRRYCAQAAVSTQETGSKRKIELADAGRGKGQIDEDKSLVMISLTSRNGLGDGRLTITPDGNPMHNIVPGRTLTLRPCNTLANYHDSLALQNTCAGVNDSSENYSISNMRDISVTAAASIFYGRHSVHGLVAVKSLRQRAPEGGPEVQSFARMWEKEKRLLQSLDHVSSHQAHCQWRTFQTDLTAQPSIVKSFGADARFFSIFIEYLPHPDLAGMMSEPGYMFKGTTDDAIRVLGDMASALVYLATQKILHNDIKPANILYDGARGAVLIDFGLASSVEDKMCTGGTPWYVPPEFKRVAERGPKSDIFALGVTLLYLLKKTPLPDMLDSGWVIFKAKNHDAEGLRMERWLKEVFKMSLRLENNGIEVLVKQMVDDEPKSRISAQHLLESHKELLR</sequence>
<dbReference type="PROSITE" id="PS00108">
    <property type="entry name" value="PROTEIN_KINASE_ST"/>
    <property type="match status" value="1"/>
</dbReference>
<comment type="caution">
    <text evidence="3">The sequence shown here is derived from an EMBL/GenBank/DDBJ whole genome shotgun (WGS) entry which is preliminary data.</text>
</comment>
<proteinExistence type="predicted"/>
<dbReference type="SUPFAM" id="SSF56112">
    <property type="entry name" value="Protein kinase-like (PK-like)"/>
    <property type="match status" value="1"/>
</dbReference>
<feature type="region of interest" description="Disordered" evidence="1">
    <location>
        <begin position="1"/>
        <end position="26"/>
    </location>
</feature>
<dbReference type="OrthoDB" id="1668230at2759"/>
<dbReference type="InterPro" id="IPR008271">
    <property type="entry name" value="Ser/Thr_kinase_AS"/>
</dbReference>
<dbReference type="Gene3D" id="1.10.510.10">
    <property type="entry name" value="Transferase(Phosphotransferase) domain 1"/>
    <property type="match status" value="1"/>
</dbReference>
<keyword evidence="4" id="KW-1185">Reference proteome</keyword>
<dbReference type="InterPro" id="IPR052751">
    <property type="entry name" value="Plant_MAPKKK"/>
</dbReference>
<evidence type="ECO:0000313" key="3">
    <source>
        <dbReference type="EMBL" id="KAG5928924.1"/>
    </source>
</evidence>
<gene>
    <name evidence="3" type="ORF">E4U42_007629</name>
</gene>
<dbReference type="InterPro" id="IPR000719">
    <property type="entry name" value="Prot_kinase_dom"/>
</dbReference>
<dbReference type="PANTHER" id="PTHR48011">
    <property type="entry name" value="CCR4-NOT TRANSCRIPTIONAL COMPLEX SUBUNIT CAF120-RELATED"/>
    <property type="match status" value="1"/>
</dbReference>
<dbReference type="AlphaFoldDB" id="A0A8K0JGP1"/>
<feature type="domain" description="Protein kinase" evidence="2">
    <location>
        <begin position="322"/>
        <end position="609"/>
    </location>
</feature>
<dbReference type="GO" id="GO:0007165">
    <property type="term" value="P:signal transduction"/>
    <property type="evidence" value="ECO:0007669"/>
    <property type="project" value="TreeGrafter"/>
</dbReference>
<dbReference type="CDD" id="cd00180">
    <property type="entry name" value="PKc"/>
    <property type="match status" value="1"/>
</dbReference>
<dbReference type="PROSITE" id="PS50011">
    <property type="entry name" value="PROTEIN_KINASE_DOM"/>
    <property type="match status" value="1"/>
</dbReference>
<dbReference type="EMBL" id="SRPY01000089">
    <property type="protein sequence ID" value="KAG5928924.1"/>
    <property type="molecule type" value="Genomic_DNA"/>
</dbReference>
<dbReference type="GO" id="GO:0005524">
    <property type="term" value="F:ATP binding"/>
    <property type="evidence" value="ECO:0007669"/>
    <property type="project" value="InterPro"/>
</dbReference>
<dbReference type="InterPro" id="IPR011009">
    <property type="entry name" value="Kinase-like_dom_sf"/>
</dbReference>
<accession>A0A8K0JGP1</accession>
<evidence type="ECO:0000256" key="1">
    <source>
        <dbReference type="SAM" id="MobiDB-lite"/>
    </source>
</evidence>
<dbReference type="Pfam" id="PF00069">
    <property type="entry name" value="Pkinase"/>
    <property type="match status" value="1"/>
</dbReference>
<evidence type="ECO:0000259" key="2">
    <source>
        <dbReference type="PROSITE" id="PS50011"/>
    </source>
</evidence>